<sequence length="111" mass="12813">MHRFTGATSSFTRRKKCQHIEGWVCFKVEQDEKEFVLRCFEVTPLAASHFPFTVGFALPNAIQLLLKGNHSLIKLVRAYAGEEAFIARLFVCSFDICMYPVSHDWAIWEQV</sequence>
<dbReference type="EMBL" id="PEZP01000046">
    <property type="protein sequence ID" value="PIT97771.1"/>
    <property type="molecule type" value="Genomic_DNA"/>
</dbReference>
<reference evidence="2" key="1">
    <citation type="submission" date="2017-09" db="EMBL/GenBank/DDBJ databases">
        <title>Depth-based differentiation of microbial function through sediment-hosted aquifers and enrichment of novel symbionts in the deep terrestrial subsurface.</title>
        <authorList>
            <person name="Probst A.J."/>
            <person name="Ladd B."/>
            <person name="Jarett J.K."/>
            <person name="Geller-Mcgrath D.E."/>
            <person name="Sieber C.M.K."/>
            <person name="Emerson J.B."/>
            <person name="Anantharaman K."/>
            <person name="Thomas B.C."/>
            <person name="Malmstrom R."/>
            <person name="Stieglmeier M."/>
            <person name="Klingl A."/>
            <person name="Woyke T."/>
            <person name="Ryan C.M."/>
            <person name="Banfield J.F."/>
        </authorList>
    </citation>
    <scope>NUCLEOTIDE SEQUENCE [LARGE SCALE GENOMIC DNA]</scope>
</reference>
<gene>
    <name evidence="1" type="ORF">COT71_04310</name>
</gene>
<comment type="caution">
    <text evidence="1">The sequence shown here is derived from an EMBL/GenBank/DDBJ whole genome shotgun (WGS) entry which is preliminary data.</text>
</comment>
<evidence type="ECO:0000313" key="2">
    <source>
        <dbReference type="Proteomes" id="UP000230731"/>
    </source>
</evidence>
<dbReference type="Proteomes" id="UP000230731">
    <property type="component" value="Unassembled WGS sequence"/>
</dbReference>
<proteinExistence type="predicted"/>
<dbReference type="AlphaFoldDB" id="A0A2M6WYD0"/>
<protein>
    <submittedName>
        <fullName evidence="1">Uncharacterized protein</fullName>
    </submittedName>
</protein>
<organism evidence="1 2">
    <name type="scientific">Candidatus Andersenbacteria bacterium CG10_big_fil_rev_8_21_14_0_10_54_11</name>
    <dbReference type="NCBI Taxonomy" id="1974485"/>
    <lineage>
        <taxon>Bacteria</taxon>
        <taxon>Candidatus Anderseniibacteriota</taxon>
    </lineage>
</organism>
<accession>A0A2M6WYD0</accession>
<name>A0A2M6WYD0_9BACT</name>
<evidence type="ECO:0000313" key="1">
    <source>
        <dbReference type="EMBL" id="PIT97771.1"/>
    </source>
</evidence>